<evidence type="ECO:0000313" key="1">
    <source>
        <dbReference type="EMBL" id="OZC12662.1"/>
    </source>
</evidence>
<evidence type="ECO:0000313" key="2">
    <source>
        <dbReference type="Proteomes" id="UP000242913"/>
    </source>
</evidence>
<protein>
    <submittedName>
        <fullName evidence="1 3">Uncharacterized protein</fullName>
    </submittedName>
</protein>
<dbReference type="Proteomes" id="UP000242913">
    <property type="component" value="Unassembled WGS sequence"/>
</dbReference>
<reference evidence="1 2" key="1">
    <citation type="submission" date="2015-12" db="EMBL/GenBank/DDBJ databases">
        <title>Draft genome of the nematode, Onchocerca flexuosa.</title>
        <authorList>
            <person name="Mitreva M."/>
        </authorList>
    </citation>
    <scope>NUCLEOTIDE SEQUENCE [LARGE SCALE GENOMIC DNA]</scope>
    <source>
        <strain evidence="1">Red Deer</strain>
    </source>
</reference>
<sequence length="72" mass="8334">MRVSFVQDACVHAPPASQPPKVSFLYPLLQPERIYLMRTIAVHAQVANRCCKNRLLRRYRALTINVDRITLI</sequence>
<organism evidence="3">
    <name type="scientific">Onchocerca flexuosa</name>
    <dbReference type="NCBI Taxonomy" id="387005"/>
    <lineage>
        <taxon>Eukaryota</taxon>
        <taxon>Metazoa</taxon>
        <taxon>Ecdysozoa</taxon>
        <taxon>Nematoda</taxon>
        <taxon>Chromadorea</taxon>
        <taxon>Rhabditida</taxon>
        <taxon>Spirurina</taxon>
        <taxon>Spiruromorpha</taxon>
        <taxon>Filarioidea</taxon>
        <taxon>Onchocercidae</taxon>
        <taxon>Onchocerca</taxon>
    </lineage>
</organism>
<evidence type="ECO:0000313" key="3">
    <source>
        <dbReference type="WBParaSite" id="OFLC_0000501401-mRNA-1"/>
    </source>
</evidence>
<dbReference type="WBParaSite" id="OFLC_0000501401-mRNA-1">
    <property type="protein sequence ID" value="OFLC_0000501401-mRNA-1"/>
    <property type="gene ID" value="OFLC_0000501401"/>
</dbReference>
<dbReference type="AlphaFoldDB" id="A0A183HC03"/>
<reference evidence="3" key="2">
    <citation type="submission" date="2016-06" db="UniProtKB">
        <authorList>
            <consortium name="WormBaseParasite"/>
        </authorList>
    </citation>
    <scope>IDENTIFICATION</scope>
</reference>
<gene>
    <name evidence="1" type="ORF">X798_00293</name>
</gene>
<dbReference type="EMBL" id="KZ269977">
    <property type="protein sequence ID" value="OZC12662.1"/>
    <property type="molecule type" value="Genomic_DNA"/>
</dbReference>
<name>A0A183HC03_9BILA</name>
<proteinExistence type="predicted"/>
<accession>A0A183HC03</accession>
<keyword evidence="2" id="KW-1185">Reference proteome</keyword>